<organism evidence="4 7">
    <name type="scientific">Rotaria sordida</name>
    <dbReference type="NCBI Taxonomy" id="392033"/>
    <lineage>
        <taxon>Eukaryota</taxon>
        <taxon>Metazoa</taxon>
        <taxon>Spiralia</taxon>
        <taxon>Gnathifera</taxon>
        <taxon>Rotifera</taxon>
        <taxon>Eurotatoria</taxon>
        <taxon>Bdelloidea</taxon>
        <taxon>Philodinida</taxon>
        <taxon>Philodinidae</taxon>
        <taxon>Rotaria</taxon>
    </lineage>
</organism>
<dbReference type="Proteomes" id="UP000663874">
    <property type="component" value="Unassembled WGS sequence"/>
</dbReference>
<dbReference type="Proteomes" id="UP000663882">
    <property type="component" value="Unassembled WGS sequence"/>
</dbReference>
<name>A0A815FM67_9BILA</name>
<keyword evidence="1" id="KW-1133">Transmembrane helix</keyword>
<dbReference type="Proteomes" id="UP000663889">
    <property type="component" value="Unassembled WGS sequence"/>
</dbReference>
<dbReference type="PANTHER" id="PTHR37848:SF1">
    <property type="entry name" value="SUN DOMAIN-CONTAINING PROTEIN"/>
    <property type="match status" value="1"/>
</dbReference>
<evidence type="ECO:0000313" key="3">
    <source>
        <dbReference type="EMBL" id="CAF1311340.1"/>
    </source>
</evidence>
<dbReference type="EMBL" id="CAJOBE010002516">
    <property type="protein sequence ID" value="CAF3827480.1"/>
    <property type="molecule type" value="Genomic_DNA"/>
</dbReference>
<proteinExistence type="predicted"/>
<evidence type="ECO:0000313" key="2">
    <source>
        <dbReference type="EMBL" id="CAF1245545.1"/>
    </source>
</evidence>
<dbReference type="AlphaFoldDB" id="A0A815FM67"/>
<protein>
    <submittedName>
        <fullName evidence="4">Uncharacterized protein</fullName>
    </submittedName>
</protein>
<evidence type="ECO:0000313" key="6">
    <source>
        <dbReference type="EMBL" id="CAF3827480.1"/>
    </source>
</evidence>
<gene>
    <name evidence="6" type="ORF">FNK824_LOCUS16543</name>
    <name evidence="5" type="ORF">OTI717_LOCUS19138</name>
    <name evidence="3" type="ORF">RFH988_LOCUS30265</name>
    <name evidence="4" type="ORF">SEV965_LOCUS27638</name>
    <name evidence="2" type="ORF">ZHD862_LOCUS25109</name>
</gene>
<dbReference type="EMBL" id="CAJNOT010001760">
    <property type="protein sequence ID" value="CAF1245545.1"/>
    <property type="molecule type" value="Genomic_DNA"/>
</dbReference>
<keyword evidence="1" id="KW-0812">Transmembrane</keyword>
<evidence type="ECO:0000313" key="7">
    <source>
        <dbReference type="Proteomes" id="UP000663889"/>
    </source>
</evidence>
<dbReference type="EMBL" id="CAJNOU010002510">
    <property type="protein sequence ID" value="CAF1327359.1"/>
    <property type="molecule type" value="Genomic_DNA"/>
</dbReference>
<dbReference type="Proteomes" id="UP000663823">
    <property type="component" value="Unassembled WGS sequence"/>
</dbReference>
<dbReference type="OrthoDB" id="10025849at2759"/>
<comment type="caution">
    <text evidence="4">The sequence shown here is derived from an EMBL/GenBank/DDBJ whole genome shotgun (WGS) entry which is preliminary data.</text>
</comment>
<sequence length="348" mass="39653">MANSDAASNNFTTEIYSTPSAPVWTVPKDFTSTSDKSVLLPNNDLDLKTYNSFATPSAPDIGDLPPNYFDISIVPNGAVLYHNNVTPYTEASKAEIERNGKGVLSFDQLIDKNPDQLWLYFMTYLNEKPQLRVNICGYYTEYYTETESYQDSDGNWQTRSVTKSRDVTEFNFSVDLSPYICEQWWRVAVIPSAEAIRAGETITLRDALEQYTLSNKKIKEIVLQKQLHGWNLEDLQQKLLTLIRSTGYKNNISITYNRFNYQIAARSSSKLSRFANSTVVRVLCCISCLCLIFGPIYYCLRTIGSTRDNIVAEYMMMKSADTFLQLNAQMIVNSVIQRSYTSYIAHFA</sequence>
<feature type="transmembrane region" description="Helical" evidence="1">
    <location>
        <begin position="279"/>
        <end position="300"/>
    </location>
</feature>
<evidence type="ECO:0000313" key="5">
    <source>
        <dbReference type="EMBL" id="CAF3816395.1"/>
    </source>
</evidence>
<dbReference type="EMBL" id="CAJOAX010002744">
    <property type="protein sequence ID" value="CAF3816395.1"/>
    <property type="molecule type" value="Genomic_DNA"/>
</dbReference>
<evidence type="ECO:0000313" key="4">
    <source>
        <dbReference type="EMBL" id="CAF1327359.1"/>
    </source>
</evidence>
<dbReference type="Proteomes" id="UP000663864">
    <property type="component" value="Unassembled WGS sequence"/>
</dbReference>
<dbReference type="EMBL" id="CAJNOO010002993">
    <property type="protein sequence ID" value="CAF1311340.1"/>
    <property type="molecule type" value="Genomic_DNA"/>
</dbReference>
<reference evidence="4" key="1">
    <citation type="submission" date="2021-02" db="EMBL/GenBank/DDBJ databases">
        <authorList>
            <person name="Nowell W R."/>
        </authorList>
    </citation>
    <scope>NUCLEOTIDE SEQUENCE</scope>
</reference>
<keyword evidence="1" id="KW-0472">Membrane</keyword>
<dbReference type="PANTHER" id="PTHR37848">
    <property type="entry name" value="EXPRESSED PROTEIN"/>
    <property type="match status" value="1"/>
</dbReference>
<evidence type="ECO:0000256" key="1">
    <source>
        <dbReference type="SAM" id="Phobius"/>
    </source>
</evidence>
<accession>A0A815FM67</accession>